<dbReference type="InterPro" id="IPR027417">
    <property type="entry name" value="P-loop_NTPase"/>
</dbReference>
<dbReference type="PANTHER" id="PTHR13710:SF154">
    <property type="entry name" value="RECQ HELICASE, PUTATIVE (AFU_ORTHOLOGUE AFUA_6G14720)-RELATED"/>
    <property type="match status" value="1"/>
</dbReference>
<dbReference type="GO" id="GO:0009378">
    <property type="term" value="F:four-way junction helicase activity"/>
    <property type="evidence" value="ECO:0007669"/>
    <property type="project" value="TreeGrafter"/>
</dbReference>
<dbReference type="GO" id="GO:0000724">
    <property type="term" value="P:double-strand break repair via homologous recombination"/>
    <property type="evidence" value="ECO:0007669"/>
    <property type="project" value="TreeGrafter"/>
</dbReference>
<dbReference type="GO" id="GO:0005694">
    <property type="term" value="C:chromosome"/>
    <property type="evidence" value="ECO:0007669"/>
    <property type="project" value="TreeGrafter"/>
</dbReference>
<gene>
    <name evidence="2" type="primary">RECQL</name>
    <name evidence="2" type="ORF">LSUE1_G009612</name>
</gene>
<keyword evidence="2" id="KW-0067">ATP-binding</keyword>
<dbReference type="OrthoDB" id="3555927at2759"/>
<dbReference type="PANTHER" id="PTHR13710">
    <property type="entry name" value="DNA HELICASE RECQ FAMILY MEMBER"/>
    <property type="match status" value="1"/>
</dbReference>
<dbReference type="SUPFAM" id="SSF52540">
    <property type="entry name" value="P-loop containing nucleoside triphosphate hydrolases"/>
    <property type="match status" value="1"/>
</dbReference>
<accession>A0A8T9BT39</accession>
<proteinExistence type="inferred from homology"/>
<organism evidence="2 3">
    <name type="scientific">Lachnellula suecica</name>
    <dbReference type="NCBI Taxonomy" id="602035"/>
    <lineage>
        <taxon>Eukaryota</taxon>
        <taxon>Fungi</taxon>
        <taxon>Dikarya</taxon>
        <taxon>Ascomycota</taxon>
        <taxon>Pezizomycotina</taxon>
        <taxon>Leotiomycetes</taxon>
        <taxon>Helotiales</taxon>
        <taxon>Lachnaceae</taxon>
        <taxon>Lachnellula</taxon>
    </lineage>
</organism>
<evidence type="ECO:0000313" key="3">
    <source>
        <dbReference type="Proteomes" id="UP000469558"/>
    </source>
</evidence>
<keyword evidence="2" id="KW-0378">Hydrolase</keyword>
<protein>
    <submittedName>
        <fullName evidence="2">ATP-dependent DNA helicase Q1</fullName>
    </submittedName>
</protein>
<sequence>MQDAQLARWKRLQGVDIHAELEKILGSEARFRVIGTGVKKTLLFQLPAKSISSGTTVQAGISCVKWDPRQCYSPSQIVIITPESAVSKTFRTFLDRTAEFRPKMRQLGELVERGVQMVYLIAMLLLYTELEFMNIIRIKADNVYIFRSPISCPNIVYSVVEYTEDEFRRGDISAVCRLIKQKLKEYTAPAKIIIYSGSIVTTQEVSSALDCHVYYRDVGDAAVKDEIRKAWESADKRVVVATNTFGLGIDRPDIRVVVYIGPIY</sequence>
<reference evidence="2 3" key="1">
    <citation type="submission" date="2018-05" db="EMBL/GenBank/DDBJ databases">
        <title>Genome sequencing and assembly of the regulated plant pathogen Lachnellula willkommii and related sister species for the development of diagnostic species identification markers.</title>
        <authorList>
            <person name="Giroux E."/>
            <person name="Bilodeau G."/>
        </authorList>
    </citation>
    <scope>NUCLEOTIDE SEQUENCE [LARGE SCALE GENOMIC DNA]</scope>
    <source>
        <strain evidence="2 3">CBS 268.59</strain>
    </source>
</reference>
<keyword evidence="2" id="KW-0547">Nucleotide-binding</keyword>
<evidence type="ECO:0000313" key="2">
    <source>
        <dbReference type="EMBL" id="TVY59375.1"/>
    </source>
</evidence>
<keyword evidence="2" id="KW-0347">Helicase</keyword>
<name>A0A8T9BT39_9HELO</name>
<evidence type="ECO:0000256" key="1">
    <source>
        <dbReference type="ARBA" id="ARBA00005446"/>
    </source>
</evidence>
<keyword evidence="3" id="KW-1185">Reference proteome</keyword>
<dbReference type="Gene3D" id="3.40.50.300">
    <property type="entry name" value="P-loop containing nucleotide triphosphate hydrolases"/>
    <property type="match status" value="1"/>
</dbReference>
<comment type="caution">
    <text evidence="2">The sequence shown here is derived from an EMBL/GenBank/DDBJ whole genome shotgun (WGS) entry which is preliminary data.</text>
</comment>
<dbReference type="GO" id="GO:0005737">
    <property type="term" value="C:cytoplasm"/>
    <property type="evidence" value="ECO:0007669"/>
    <property type="project" value="TreeGrafter"/>
</dbReference>
<comment type="similarity">
    <text evidence="1">Belongs to the helicase family. RecQ subfamily.</text>
</comment>
<dbReference type="GO" id="GO:0043138">
    <property type="term" value="F:3'-5' DNA helicase activity"/>
    <property type="evidence" value="ECO:0007669"/>
    <property type="project" value="TreeGrafter"/>
</dbReference>
<dbReference type="EMBL" id="QGMK01002356">
    <property type="protein sequence ID" value="TVY59375.1"/>
    <property type="molecule type" value="Genomic_DNA"/>
</dbReference>
<dbReference type="AlphaFoldDB" id="A0A8T9BT39"/>
<dbReference type="Proteomes" id="UP000469558">
    <property type="component" value="Unassembled WGS sequence"/>
</dbReference>